<dbReference type="InterPro" id="IPR000436">
    <property type="entry name" value="Sushi_SCR_CCP_dom"/>
</dbReference>
<dbReference type="FunFam" id="2.10.70.10:FF:000002">
    <property type="entry name" value="CUB and Sushi multiple domains 3"/>
    <property type="match status" value="1"/>
</dbReference>
<dbReference type="CDD" id="cd00041">
    <property type="entry name" value="CUB"/>
    <property type="match status" value="1"/>
</dbReference>
<dbReference type="PROSITE" id="PS50923">
    <property type="entry name" value="SUSHI"/>
    <property type="match status" value="1"/>
</dbReference>
<keyword evidence="9" id="KW-1185">Reference proteome</keyword>
<dbReference type="SUPFAM" id="SSF49854">
    <property type="entry name" value="Spermadhesin, CUB domain"/>
    <property type="match status" value="1"/>
</dbReference>
<keyword evidence="3" id="KW-0677">Repeat</keyword>
<dbReference type="SMART" id="SM00032">
    <property type="entry name" value="CCP"/>
    <property type="match status" value="1"/>
</dbReference>
<reference evidence="10" key="1">
    <citation type="submission" date="2025-08" db="UniProtKB">
        <authorList>
            <consortium name="RefSeq"/>
        </authorList>
    </citation>
    <scope>IDENTIFICATION</scope>
    <source>
        <tissue evidence="10">Gonad</tissue>
    </source>
</reference>
<dbReference type="Proteomes" id="UP000515135">
    <property type="component" value="Unplaced"/>
</dbReference>
<accession>A0A6P4ZQK5</accession>
<dbReference type="FunFam" id="2.60.120.290:FF:000001">
    <property type="entry name" value="CUB and sushi domain-containing protein 3 isoform X1"/>
    <property type="match status" value="1"/>
</dbReference>
<protein>
    <submittedName>
        <fullName evidence="10">CUB and sushi domain-containing protein 1-like</fullName>
    </submittedName>
</protein>
<dbReference type="SUPFAM" id="SSF57535">
    <property type="entry name" value="Complement control module/SCR domain"/>
    <property type="match status" value="1"/>
</dbReference>
<dbReference type="PANTHER" id="PTHR45656:SF4">
    <property type="entry name" value="PROTEIN CBR-CLEC-78"/>
    <property type="match status" value="1"/>
</dbReference>
<comment type="caution">
    <text evidence="6">Lacks conserved residue(s) required for the propagation of feature annotation.</text>
</comment>
<keyword evidence="2" id="KW-0732">Signal</keyword>
<feature type="non-terminal residue" evidence="10">
    <location>
        <position position="1"/>
    </location>
</feature>
<dbReference type="Pfam" id="PF00431">
    <property type="entry name" value="CUB"/>
    <property type="match status" value="1"/>
</dbReference>
<dbReference type="Pfam" id="PF00084">
    <property type="entry name" value="Sushi"/>
    <property type="match status" value="1"/>
</dbReference>
<evidence type="ECO:0000313" key="10">
    <source>
        <dbReference type="RefSeq" id="XP_019639108.1"/>
    </source>
</evidence>
<dbReference type="Gene3D" id="2.10.70.10">
    <property type="entry name" value="Complement Module, domain 1"/>
    <property type="match status" value="1"/>
</dbReference>
<evidence type="ECO:0000256" key="4">
    <source>
        <dbReference type="ARBA" id="ARBA00023157"/>
    </source>
</evidence>
<evidence type="ECO:0000313" key="9">
    <source>
        <dbReference type="Proteomes" id="UP000515135"/>
    </source>
</evidence>
<feature type="domain" description="CUB" evidence="7">
    <location>
        <begin position="4"/>
        <end position="113"/>
    </location>
</feature>
<evidence type="ECO:0000259" key="7">
    <source>
        <dbReference type="PROSITE" id="PS01180"/>
    </source>
</evidence>
<keyword evidence="1 6" id="KW-0768">Sushi</keyword>
<dbReference type="InterPro" id="IPR035976">
    <property type="entry name" value="Sushi/SCR/CCP_sf"/>
</dbReference>
<dbReference type="CDD" id="cd00033">
    <property type="entry name" value="CCP"/>
    <property type="match status" value="1"/>
</dbReference>
<dbReference type="AlphaFoldDB" id="A0A6P4ZQK5"/>
<name>A0A6P4ZQK5_BRABE</name>
<sequence length="185" mass="20597">IGDCDAHITGQSSGFVHSPNYPEQYDNNLFCTWIIEVNAGEGVKMTPVTFSLEEDYDWLDVYMGDIDNVTMLGSYTGQNIAEELFVTYKMAHLVLTTDRSNTDDGFKIHFEAFDLTGFPCPDPGVPNNGYRTGDDFAVGSVVSFGCNDGYVLFGQERLTCMSGDMRYWNFSPPDCKGGPNQQKTR</sequence>
<dbReference type="InterPro" id="IPR035914">
    <property type="entry name" value="Sperma_CUB_dom_sf"/>
</dbReference>
<evidence type="ECO:0000259" key="8">
    <source>
        <dbReference type="PROSITE" id="PS50923"/>
    </source>
</evidence>
<evidence type="ECO:0000256" key="3">
    <source>
        <dbReference type="ARBA" id="ARBA00022737"/>
    </source>
</evidence>
<keyword evidence="4 5" id="KW-1015">Disulfide bond</keyword>
<feature type="domain" description="Sushi" evidence="8">
    <location>
        <begin position="118"/>
        <end position="177"/>
    </location>
</feature>
<organism evidence="9 10">
    <name type="scientific">Branchiostoma belcheri</name>
    <name type="common">Amphioxus</name>
    <dbReference type="NCBI Taxonomy" id="7741"/>
    <lineage>
        <taxon>Eukaryota</taxon>
        <taxon>Metazoa</taxon>
        <taxon>Chordata</taxon>
        <taxon>Cephalochordata</taxon>
        <taxon>Leptocardii</taxon>
        <taxon>Amphioxiformes</taxon>
        <taxon>Branchiostomatidae</taxon>
        <taxon>Branchiostoma</taxon>
    </lineage>
</organism>
<dbReference type="Gene3D" id="2.60.120.290">
    <property type="entry name" value="Spermadhesin, CUB domain"/>
    <property type="match status" value="1"/>
</dbReference>
<proteinExistence type="predicted"/>
<evidence type="ECO:0000256" key="6">
    <source>
        <dbReference type="PROSITE-ProRule" id="PRU00302"/>
    </source>
</evidence>
<dbReference type="OrthoDB" id="5804959at2759"/>
<dbReference type="PROSITE" id="PS01180">
    <property type="entry name" value="CUB"/>
    <property type="match status" value="1"/>
</dbReference>
<dbReference type="SMART" id="SM00042">
    <property type="entry name" value="CUB"/>
    <property type="match status" value="1"/>
</dbReference>
<gene>
    <name evidence="10" type="primary">LOC109481078</name>
</gene>
<evidence type="ECO:0000256" key="2">
    <source>
        <dbReference type="ARBA" id="ARBA00022729"/>
    </source>
</evidence>
<feature type="disulfide bond" evidence="5">
    <location>
        <begin position="4"/>
        <end position="31"/>
    </location>
</feature>
<dbReference type="RefSeq" id="XP_019639108.1">
    <property type="nucleotide sequence ID" value="XM_019783549.1"/>
</dbReference>
<dbReference type="PANTHER" id="PTHR45656">
    <property type="entry name" value="PROTEIN CBR-CLEC-78"/>
    <property type="match status" value="1"/>
</dbReference>
<evidence type="ECO:0000256" key="5">
    <source>
        <dbReference type="PROSITE-ProRule" id="PRU00059"/>
    </source>
</evidence>
<evidence type="ECO:0000256" key="1">
    <source>
        <dbReference type="ARBA" id="ARBA00022659"/>
    </source>
</evidence>
<dbReference type="InterPro" id="IPR051277">
    <property type="entry name" value="SEZ6_CSMD_C4BPB_Regulators"/>
</dbReference>
<dbReference type="KEGG" id="bbel:109481078"/>
<dbReference type="InterPro" id="IPR000859">
    <property type="entry name" value="CUB_dom"/>
</dbReference>
<dbReference type="GeneID" id="109481078"/>